<accession>M0MQ77</accession>
<sequence>MHRFVDIYNTVLSSNQHYTVPTKVGHKFEGLLRISPKTVKPVQKHIRYLPVFRQVFYALNLRAIKILSRFSTIYSWWINQFYINFRRTFFRASFLIREAIEIFFLNRATYSCVDDPPFSIIHVIRLFLISYYAIHKRMLLTYLVLPLRGRFVVTALAVGCR</sequence>
<protein>
    <submittedName>
        <fullName evidence="1">Uncharacterized protein</fullName>
    </submittedName>
</protein>
<name>M0MQ77_HALMO</name>
<gene>
    <name evidence="1" type="ORF">C448_05918</name>
</gene>
<evidence type="ECO:0000313" key="1">
    <source>
        <dbReference type="EMBL" id="EMA46615.1"/>
    </source>
</evidence>
<proteinExistence type="predicted"/>
<comment type="caution">
    <text evidence="1">The sequence shown here is derived from an EMBL/GenBank/DDBJ whole genome shotgun (WGS) entry which is preliminary data.</text>
</comment>
<dbReference type="Proteomes" id="UP000011568">
    <property type="component" value="Unassembled WGS sequence"/>
</dbReference>
<keyword evidence="2" id="KW-1185">Reference proteome</keyword>
<reference evidence="1 2" key="1">
    <citation type="journal article" date="2014" name="PLoS Genet.">
        <title>Phylogenetically driven sequencing of extremely halophilic archaea reveals strategies for static and dynamic osmo-response.</title>
        <authorList>
            <person name="Becker E.A."/>
            <person name="Seitzer P.M."/>
            <person name="Tritt A."/>
            <person name="Larsen D."/>
            <person name="Krusor M."/>
            <person name="Yao A.I."/>
            <person name="Wu D."/>
            <person name="Madern D."/>
            <person name="Eisen J.A."/>
            <person name="Darling A.E."/>
            <person name="Facciotti M.T."/>
        </authorList>
    </citation>
    <scope>NUCLEOTIDE SEQUENCE [LARGE SCALE GENOMIC DNA]</scope>
    <source>
        <strain evidence="1 2">DSM 1307</strain>
    </source>
</reference>
<dbReference type="EMBL" id="AOMC01000087">
    <property type="protein sequence ID" value="EMA46615.1"/>
    <property type="molecule type" value="Genomic_DNA"/>
</dbReference>
<organism evidence="1 2">
    <name type="scientific">Halococcus morrhuae DSM 1307</name>
    <dbReference type="NCBI Taxonomy" id="931277"/>
    <lineage>
        <taxon>Archaea</taxon>
        <taxon>Methanobacteriati</taxon>
        <taxon>Methanobacteriota</taxon>
        <taxon>Stenosarchaea group</taxon>
        <taxon>Halobacteria</taxon>
        <taxon>Halobacteriales</taxon>
        <taxon>Halococcaceae</taxon>
        <taxon>Halococcus</taxon>
    </lineage>
</organism>
<evidence type="ECO:0000313" key="2">
    <source>
        <dbReference type="Proteomes" id="UP000011568"/>
    </source>
</evidence>
<dbReference type="AlphaFoldDB" id="M0MQ77"/>